<protein>
    <submittedName>
        <fullName evidence="1">Uncharacterized protein</fullName>
    </submittedName>
</protein>
<dbReference type="RefSeq" id="YP_010672725.1">
    <property type="nucleotide sequence ID" value="NC_070979.1"/>
</dbReference>
<evidence type="ECO:0000313" key="1">
    <source>
        <dbReference type="EMBL" id="AVZ45140.1"/>
    </source>
</evidence>
<proteinExistence type="predicted"/>
<reference evidence="2" key="1">
    <citation type="submission" date="2018-01" db="EMBL/GenBank/DDBJ databases">
        <authorList>
            <person name="van Mierlo J.T."/>
            <person name="Hagens S."/>
            <person name="Witte S."/>
            <person name="Klamert S."/>
            <person name="van de Straat L."/>
        </authorList>
    </citation>
    <scope>NUCLEOTIDE SEQUENCE [LARGE SCALE GENOMIC DNA]</scope>
</reference>
<dbReference type="GeneID" id="77949012"/>
<accession>A0A2Z3DUV7</accession>
<dbReference type="Proteomes" id="UP000257884">
    <property type="component" value="Segment"/>
</dbReference>
<dbReference type="KEGG" id="vg:77949012"/>
<keyword evidence="2" id="KW-1185">Reference proteome</keyword>
<sequence length="81" mass="9335">MTASKCFVLTKLAGEMEGSSDYSYAVKVFLSPPERKDLESLPIPDKHRERVIESLLEGKESYWGDEWDYEGYSIEEVELVK</sequence>
<evidence type="ECO:0000313" key="2">
    <source>
        <dbReference type="Proteomes" id="UP000257884"/>
    </source>
</evidence>
<organism evidence="1 2">
    <name type="scientific">Escherichia phage EP335</name>
    <dbReference type="NCBI Taxonomy" id="2070199"/>
    <lineage>
        <taxon>Viruses</taxon>
        <taxon>Duplodnaviria</taxon>
        <taxon>Heunggongvirae</taxon>
        <taxon>Uroviricota</taxon>
        <taxon>Caudoviricetes</taxon>
        <taxon>Mktvariviridae</taxon>
        <taxon>Gordonclarkvirinae</taxon>
        <taxon>Nieuwekanaalvirus</taxon>
        <taxon>Nieuwekanaalvirus EP335</taxon>
    </lineage>
</organism>
<dbReference type="EMBL" id="MG748548">
    <property type="protein sequence ID" value="AVZ45140.1"/>
    <property type="molecule type" value="Genomic_DNA"/>
</dbReference>
<name>A0A2Z3DUV7_9CAUD</name>